<comment type="caution">
    <text evidence="1">The sequence shown here is derived from an EMBL/GenBank/DDBJ whole genome shotgun (WGS) entry which is preliminary data.</text>
</comment>
<dbReference type="EMBL" id="CM046399">
    <property type="protein sequence ID" value="KAI8527063.1"/>
    <property type="molecule type" value="Genomic_DNA"/>
</dbReference>
<gene>
    <name evidence="1" type="ORF">RHMOL_Rhmol12G0047100</name>
</gene>
<proteinExistence type="predicted"/>
<evidence type="ECO:0000313" key="2">
    <source>
        <dbReference type="Proteomes" id="UP001062846"/>
    </source>
</evidence>
<accession>A0ACC0LFZ7</accession>
<reference evidence="1" key="1">
    <citation type="submission" date="2022-02" db="EMBL/GenBank/DDBJ databases">
        <title>Plant Genome Project.</title>
        <authorList>
            <person name="Zhang R.-G."/>
        </authorList>
    </citation>
    <scope>NUCLEOTIDE SEQUENCE</scope>
    <source>
        <strain evidence="1">AT1</strain>
    </source>
</reference>
<sequence>MRFFTNLINGRGSRQRTWLLHGIVVAVPIISTVVVAILKVDGHVGDRGLGARVLNDLDWTAGDDDEDQVALRRRGRALILSGHDHDRCTVSHLSKYGQVAKALSAANLALAEEAHRKLVEAELLIAAKDEKLARSVEFNFSSSLNDMDGLGWVFDDDNGLGIQSTCATSGEGLYSHNIANKASTQIPYITLS</sequence>
<protein>
    <submittedName>
        <fullName evidence="1">Uncharacterized protein</fullName>
    </submittedName>
</protein>
<evidence type="ECO:0000313" key="1">
    <source>
        <dbReference type="EMBL" id="KAI8527063.1"/>
    </source>
</evidence>
<name>A0ACC0LFZ7_RHOML</name>
<dbReference type="Proteomes" id="UP001062846">
    <property type="component" value="Chromosome 12"/>
</dbReference>
<keyword evidence="2" id="KW-1185">Reference proteome</keyword>
<organism evidence="1 2">
    <name type="scientific">Rhododendron molle</name>
    <name type="common">Chinese azalea</name>
    <name type="synonym">Azalea mollis</name>
    <dbReference type="NCBI Taxonomy" id="49168"/>
    <lineage>
        <taxon>Eukaryota</taxon>
        <taxon>Viridiplantae</taxon>
        <taxon>Streptophyta</taxon>
        <taxon>Embryophyta</taxon>
        <taxon>Tracheophyta</taxon>
        <taxon>Spermatophyta</taxon>
        <taxon>Magnoliopsida</taxon>
        <taxon>eudicotyledons</taxon>
        <taxon>Gunneridae</taxon>
        <taxon>Pentapetalae</taxon>
        <taxon>asterids</taxon>
        <taxon>Ericales</taxon>
        <taxon>Ericaceae</taxon>
        <taxon>Ericoideae</taxon>
        <taxon>Rhodoreae</taxon>
        <taxon>Rhododendron</taxon>
    </lineage>
</organism>